<dbReference type="Proteomes" id="UP000676310">
    <property type="component" value="Unassembled WGS sequence"/>
</dbReference>
<feature type="region of interest" description="Disordered" evidence="1">
    <location>
        <begin position="1"/>
        <end position="25"/>
    </location>
</feature>
<keyword evidence="2" id="KW-1133">Transmembrane helix</keyword>
<feature type="transmembrane region" description="Helical" evidence="2">
    <location>
        <begin position="85"/>
        <end position="106"/>
    </location>
</feature>
<feature type="transmembrane region" description="Helical" evidence="2">
    <location>
        <begin position="555"/>
        <end position="572"/>
    </location>
</feature>
<evidence type="ECO:0000256" key="2">
    <source>
        <dbReference type="SAM" id="Phobius"/>
    </source>
</evidence>
<dbReference type="InterPro" id="IPR046623">
    <property type="entry name" value="DUF6536"/>
</dbReference>
<feature type="compositionally biased region" description="Polar residues" evidence="1">
    <location>
        <begin position="1"/>
        <end position="13"/>
    </location>
</feature>
<dbReference type="Pfam" id="PF20163">
    <property type="entry name" value="DUF6536"/>
    <property type="match status" value="1"/>
</dbReference>
<dbReference type="GeneID" id="67015454"/>
<dbReference type="RefSeq" id="XP_043167395.1">
    <property type="nucleotide sequence ID" value="XM_043311460.1"/>
</dbReference>
<dbReference type="EMBL" id="CAJRGZ010000017">
    <property type="protein sequence ID" value="CAG5155823.1"/>
    <property type="molecule type" value="Genomic_DNA"/>
</dbReference>
<evidence type="ECO:0000256" key="1">
    <source>
        <dbReference type="SAM" id="MobiDB-lite"/>
    </source>
</evidence>
<comment type="caution">
    <text evidence="4">The sequence shown here is derived from an EMBL/GenBank/DDBJ whole genome shotgun (WGS) entry which is preliminary data.</text>
</comment>
<protein>
    <recommendedName>
        <fullName evidence="3">DUF6536 domain-containing protein</fullName>
    </recommendedName>
</protein>
<feature type="domain" description="DUF6536" evidence="3">
    <location>
        <begin position="36"/>
        <end position="187"/>
    </location>
</feature>
<feature type="transmembrane region" description="Helical" evidence="2">
    <location>
        <begin position="430"/>
        <end position="452"/>
    </location>
</feature>
<accession>A0A8J2MYP8</accession>
<dbReference type="PANTHER" id="PTHR35395:SF1">
    <property type="entry name" value="DUF6536 DOMAIN-CONTAINING PROTEIN"/>
    <property type="match status" value="1"/>
</dbReference>
<organism evidence="4 5">
    <name type="scientific">Alternaria atra</name>
    <dbReference type="NCBI Taxonomy" id="119953"/>
    <lineage>
        <taxon>Eukaryota</taxon>
        <taxon>Fungi</taxon>
        <taxon>Dikarya</taxon>
        <taxon>Ascomycota</taxon>
        <taxon>Pezizomycotina</taxon>
        <taxon>Dothideomycetes</taxon>
        <taxon>Pleosporomycetidae</taxon>
        <taxon>Pleosporales</taxon>
        <taxon>Pleosporineae</taxon>
        <taxon>Pleosporaceae</taxon>
        <taxon>Alternaria</taxon>
        <taxon>Alternaria sect. Ulocladioides</taxon>
    </lineage>
</organism>
<keyword evidence="2" id="KW-0472">Membrane</keyword>
<evidence type="ECO:0000313" key="4">
    <source>
        <dbReference type="EMBL" id="CAG5155823.1"/>
    </source>
</evidence>
<dbReference type="AlphaFoldDB" id="A0A8J2MYP8"/>
<reference evidence="4" key="1">
    <citation type="submission" date="2021-05" db="EMBL/GenBank/DDBJ databases">
        <authorList>
            <person name="Stam R."/>
        </authorList>
    </citation>
    <scope>NUCLEOTIDE SEQUENCE</scope>
    <source>
        <strain evidence="4">CS162</strain>
    </source>
</reference>
<feature type="transmembrane region" description="Helical" evidence="2">
    <location>
        <begin position="39"/>
        <end position="65"/>
    </location>
</feature>
<evidence type="ECO:0000259" key="3">
    <source>
        <dbReference type="Pfam" id="PF20163"/>
    </source>
</evidence>
<feature type="transmembrane region" description="Helical" evidence="2">
    <location>
        <begin position="337"/>
        <end position="361"/>
    </location>
</feature>
<dbReference type="OrthoDB" id="5429634at2759"/>
<keyword evidence="2" id="KW-0812">Transmembrane</keyword>
<name>A0A8J2MYP8_9PLEO</name>
<feature type="transmembrane region" description="Helical" evidence="2">
    <location>
        <begin position="609"/>
        <end position="630"/>
    </location>
</feature>
<evidence type="ECO:0000313" key="5">
    <source>
        <dbReference type="Proteomes" id="UP000676310"/>
    </source>
</evidence>
<keyword evidence="5" id="KW-1185">Reference proteome</keyword>
<sequence>MYNAQIHTSTYSAHSDPDGFENTSPQSRPWYQRRVWRTAVLWAAVATTLVGLLNLSITIWALAAHDIVNGNGLLYLGSCHTVKQLNIGIHFVINLFSSVILSGSNFTMQCLAAPTREEIDDAHANGSWLDVGVPSIRNLKRIAKTRVYFWILLGVSSIPLHLFYNSVVFTTLSANQYKVYAINEAWLSDGPSPPTLDVKYYDILMAEFEVEHRLFEEYQQGRLERLESRECIDAYMLPFVSNRANVLIVTADTPYNITRDAEVFFASGGGAIHITGGMDARNLDPYPWICGQSRSKNTFCHPESLGLLKDSAKWEIGNRTVKYCLSRGTDENCKLQLSATIAIIVTVLNFVKAVLMFAVCFRMQERGIMNVGDAIASFLEKPAEMTEGSCLLSVDDLKQSNIGHQKVLGPRPFHGERKRWFAAVSRRQRLAFYLASLLGVVICTILLVYGVFTMPGAAPSAIWSFGFGQATQHTLMTFQGVRRRMITVSGILANVLIANSPQVILSILYFTGNGLLTSMLLSHEWSSYAHKRKALRVSCRPEGQQRSSYFLQLPWRYAIPTVTIGIILHWLASQSIFIVTVEQWQESYETGAWEHDDFWDFATCAYSPLALLIFICAVAAALLVIFALGFRRFKSAMPVGANCSLVVAAACHPCGVRPEPELRAQYPLQWGIVGVPEISGHQGGVHRCAFSSQSVEYPAHGTMCG</sequence>
<gene>
    <name evidence="4" type="ORF">ALTATR162_LOCUS3852</name>
</gene>
<proteinExistence type="predicted"/>
<feature type="transmembrane region" description="Helical" evidence="2">
    <location>
        <begin position="147"/>
        <end position="164"/>
    </location>
</feature>
<dbReference type="PANTHER" id="PTHR35395">
    <property type="entry name" value="DUF6536 DOMAIN-CONTAINING PROTEIN"/>
    <property type="match status" value="1"/>
</dbReference>